<dbReference type="CDD" id="cd03451">
    <property type="entry name" value="FkbR2"/>
    <property type="match status" value="1"/>
</dbReference>
<feature type="domain" description="MaoC-like" evidence="1">
    <location>
        <begin position="11"/>
        <end position="117"/>
    </location>
</feature>
<evidence type="ECO:0000313" key="2">
    <source>
        <dbReference type="EMBL" id="MEJ6008884.1"/>
    </source>
</evidence>
<sequence>MPGRYFDQWQLGDKITHQPSRTVTETDNLMFSAMTHNMQPLHLDAEYAKASEFGQILVNSTFTFSLAVGLSIADTTVGTLVANLGFDKVVTPKPTFIGDTLTCHTEVLEKRESKSRPGQGIVVFQHTLTNQRGETALSMTRTVLLKPSPAAI</sequence>
<comment type="caution">
    <text evidence="2">The sequence shown here is derived from an EMBL/GenBank/DDBJ whole genome shotgun (WGS) entry which is preliminary data.</text>
</comment>
<evidence type="ECO:0000259" key="1">
    <source>
        <dbReference type="Pfam" id="PF01575"/>
    </source>
</evidence>
<gene>
    <name evidence="2" type="ORF">WG900_03010</name>
</gene>
<keyword evidence="3" id="KW-1185">Reference proteome</keyword>
<dbReference type="PANTHER" id="PTHR43664:SF1">
    <property type="entry name" value="BETA-METHYLMALYL-COA DEHYDRATASE"/>
    <property type="match status" value="1"/>
</dbReference>
<dbReference type="SUPFAM" id="SSF54637">
    <property type="entry name" value="Thioesterase/thiol ester dehydrase-isomerase"/>
    <property type="match status" value="1"/>
</dbReference>
<dbReference type="InterPro" id="IPR052342">
    <property type="entry name" value="MCH/BMMD"/>
</dbReference>
<dbReference type="RefSeq" id="WP_339964558.1">
    <property type="nucleotide sequence ID" value="NZ_JBBHJY010000001.1"/>
</dbReference>
<dbReference type="InterPro" id="IPR029069">
    <property type="entry name" value="HotDog_dom_sf"/>
</dbReference>
<protein>
    <submittedName>
        <fullName evidence="2">MaoC family dehydratase</fullName>
    </submittedName>
</protein>
<dbReference type="Pfam" id="PF01575">
    <property type="entry name" value="MaoC_dehydratas"/>
    <property type="match status" value="1"/>
</dbReference>
<dbReference type="PANTHER" id="PTHR43664">
    <property type="entry name" value="MONOAMINE OXIDASE-RELATED"/>
    <property type="match status" value="1"/>
</dbReference>
<accession>A0ABU8S4K3</accession>
<dbReference type="Gene3D" id="3.10.129.10">
    <property type="entry name" value="Hotdog Thioesterase"/>
    <property type="match status" value="1"/>
</dbReference>
<name>A0ABU8S4K3_9SPHN</name>
<evidence type="ECO:0000313" key="3">
    <source>
        <dbReference type="Proteomes" id="UP001379235"/>
    </source>
</evidence>
<organism evidence="2 3">
    <name type="scientific">Novosphingobium aquae</name>
    <dbReference type="NCBI Taxonomy" id="3133435"/>
    <lineage>
        <taxon>Bacteria</taxon>
        <taxon>Pseudomonadati</taxon>
        <taxon>Pseudomonadota</taxon>
        <taxon>Alphaproteobacteria</taxon>
        <taxon>Sphingomonadales</taxon>
        <taxon>Sphingomonadaceae</taxon>
        <taxon>Novosphingobium</taxon>
    </lineage>
</organism>
<dbReference type="EMBL" id="JBBHJY010000001">
    <property type="protein sequence ID" value="MEJ6008884.1"/>
    <property type="molecule type" value="Genomic_DNA"/>
</dbReference>
<dbReference type="Proteomes" id="UP001379235">
    <property type="component" value="Unassembled WGS sequence"/>
</dbReference>
<dbReference type="InterPro" id="IPR002539">
    <property type="entry name" value="MaoC-like_dom"/>
</dbReference>
<proteinExistence type="predicted"/>
<reference evidence="2 3" key="1">
    <citation type="submission" date="2024-03" db="EMBL/GenBank/DDBJ databases">
        <authorList>
            <person name="Jo J.-H."/>
        </authorList>
    </citation>
    <scope>NUCLEOTIDE SEQUENCE [LARGE SCALE GENOMIC DNA]</scope>
    <source>
        <strain evidence="2 3">AS3R-12</strain>
    </source>
</reference>